<dbReference type="InterPro" id="IPR007838">
    <property type="entry name" value="Cell_div_ZapA-like"/>
</dbReference>
<sequence length="99" mass="11055">MGTLKIELLGTSFSIKASEDDDYLKKLLGYYKNIVDEIQKSGMLKSELHISILAGIMLCDELYKEKSKSAVSQKPSLSNEKAEKLASEMIKKLDQVLKA</sequence>
<dbReference type="Proteomes" id="UP000190395">
    <property type="component" value="Unassembled WGS sequence"/>
</dbReference>
<accession>A0A1T4LBH6</accession>
<evidence type="ECO:0000313" key="1">
    <source>
        <dbReference type="EMBL" id="SJZ51857.1"/>
    </source>
</evidence>
<dbReference type="EMBL" id="FUXC01000002">
    <property type="protein sequence ID" value="SJZ51857.1"/>
    <property type="molecule type" value="Genomic_DNA"/>
</dbReference>
<dbReference type="AlphaFoldDB" id="A0A1T4LBH6"/>
<dbReference type="GeneID" id="303366728"/>
<dbReference type="STRING" id="225004.SAMN02745152_00458"/>
<keyword evidence="1" id="KW-0131">Cell cycle</keyword>
<dbReference type="RefSeq" id="WP_078930218.1">
    <property type="nucleotide sequence ID" value="NZ_FUXC01000002.1"/>
</dbReference>
<dbReference type="SUPFAM" id="SSF102829">
    <property type="entry name" value="Cell division protein ZapA-like"/>
    <property type="match status" value="1"/>
</dbReference>
<protein>
    <submittedName>
        <fullName evidence="1">Cell division protein ZapA</fullName>
    </submittedName>
</protein>
<gene>
    <name evidence="1" type="ORF">SAMN02745152_00458</name>
</gene>
<proteinExistence type="predicted"/>
<evidence type="ECO:0000313" key="2">
    <source>
        <dbReference type="Proteomes" id="UP000190395"/>
    </source>
</evidence>
<organism evidence="1 2">
    <name type="scientific">Treponema berlinense</name>
    <dbReference type="NCBI Taxonomy" id="225004"/>
    <lineage>
        <taxon>Bacteria</taxon>
        <taxon>Pseudomonadati</taxon>
        <taxon>Spirochaetota</taxon>
        <taxon>Spirochaetia</taxon>
        <taxon>Spirochaetales</taxon>
        <taxon>Treponemataceae</taxon>
        <taxon>Treponema</taxon>
    </lineage>
</organism>
<keyword evidence="1" id="KW-0132">Cell division</keyword>
<name>A0A1T4LBH6_9SPIR</name>
<dbReference type="Pfam" id="PF05164">
    <property type="entry name" value="ZapA"/>
    <property type="match status" value="1"/>
</dbReference>
<dbReference type="GO" id="GO:0051301">
    <property type="term" value="P:cell division"/>
    <property type="evidence" value="ECO:0007669"/>
    <property type="project" value="UniProtKB-KW"/>
</dbReference>
<keyword evidence="2" id="KW-1185">Reference proteome</keyword>
<reference evidence="1 2" key="1">
    <citation type="submission" date="2017-02" db="EMBL/GenBank/DDBJ databases">
        <authorList>
            <person name="Peterson S.W."/>
        </authorList>
    </citation>
    <scope>NUCLEOTIDE SEQUENCE [LARGE SCALE GENOMIC DNA]</scope>
    <source>
        <strain evidence="1 2">ATCC BAA-909</strain>
    </source>
</reference>
<dbReference type="InterPro" id="IPR036192">
    <property type="entry name" value="Cell_div_ZapA-like_sf"/>
</dbReference>
<dbReference type="OrthoDB" id="360980at2"/>